<dbReference type="Proteomes" id="UP000063063">
    <property type="component" value="Chromosome 35"/>
</dbReference>
<dbReference type="EMBL" id="CP009404">
    <property type="protein sequence ID" value="AIO02480.1"/>
    <property type="molecule type" value="Genomic_DNA"/>
</dbReference>
<dbReference type="VEuPathDB" id="TriTrypDB:LPMP_353430"/>
<keyword evidence="2" id="KW-1185">Reference proteome</keyword>
<dbReference type="RefSeq" id="XP_010703280.1">
    <property type="nucleotide sequence ID" value="XM_010704978.1"/>
</dbReference>
<evidence type="ECO:0000313" key="1">
    <source>
        <dbReference type="EMBL" id="AIO02480.1"/>
    </source>
</evidence>
<dbReference type="GeneID" id="22579372"/>
<dbReference type="KEGG" id="lpan:LPMP_353430"/>
<reference evidence="1 2" key="1">
    <citation type="journal article" date="2015" name="Sci. Rep.">
        <title>The genome of Leishmania panamensis: insights into genomics of the L. (Viannia) subgenus.</title>
        <authorList>
            <person name="Llanes A."/>
            <person name="Restrepo C.M."/>
            <person name="Vecchio G.D."/>
            <person name="Anguizola F.J."/>
            <person name="Lleonart R."/>
        </authorList>
    </citation>
    <scope>NUCLEOTIDE SEQUENCE [LARGE SCALE GENOMIC DNA]</scope>
    <source>
        <strain evidence="1 2">MHOM/PA/94/PSC-1</strain>
    </source>
</reference>
<proteinExistence type="predicted"/>
<dbReference type="AlphaFoldDB" id="A0A088S4C7"/>
<name>A0A088S4C7_LEIPA</name>
<dbReference type="eggNOG" id="ENOG502RZ0S">
    <property type="taxonomic scope" value="Eukaryota"/>
</dbReference>
<protein>
    <submittedName>
        <fullName evidence="1">Uncharacterized protein</fullName>
    </submittedName>
</protein>
<dbReference type="OrthoDB" id="269592at2759"/>
<dbReference type="VEuPathDB" id="TriTrypDB:LPAL13_350042200"/>
<organism evidence="1 2">
    <name type="scientific">Leishmania panamensis</name>
    <dbReference type="NCBI Taxonomy" id="5679"/>
    <lineage>
        <taxon>Eukaryota</taxon>
        <taxon>Discoba</taxon>
        <taxon>Euglenozoa</taxon>
        <taxon>Kinetoplastea</taxon>
        <taxon>Metakinetoplastina</taxon>
        <taxon>Trypanosomatida</taxon>
        <taxon>Trypanosomatidae</taxon>
        <taxon>Leishmaniinae</taxon>
        <taxon>Leishmania</taxon>
        <taxon>Leishmania guyanensis species complex</taxon>
    </lineage>
</organism>
<accession>A0A088S4C7</accession>
<sequence>MLRFTQALLRVQSHQKKRAQHPNAGTRYGRVYNRGFVRYGFGGFGMSVYTPKKDRTFKVMPVPPSPPATTAAEQRDDFADNRGLVATTRTLSPTFRMFALEDGGVLVSHPSHAQVMRWNQRVHTEEGKATNRTTMDEYVNSRIQAIIADNTIENTSLSQWRKAHMWNVIKSHGRLQRRWGTPDFITGARSTLYNN</sequence>
<evidence type="ECO:0000313" key="2">
    <source>
        <dbReference type="Proteomes" id="UP000063063"/>
    </source>
</evidence>
<gene>
    <name evidence="1" type="ORF">LPMP_353430</name>
</gene>